<dbReference type="GO" id="GO:0005198">
    <property type="term" value="F:structural molecule activity"/>
    <property type="evidence" value="ECO:0007669"/>
    <property type="project" value="InterPro"/>
</dbReference>
<dbReference type="Gene3D" id="2.130.10.110">
    <property type="entry name" value="Clathrin heavy-chain terminal domain"/>
    <property type="match status" value="1"/>
</dbReference>
<proteinExistence type="predicted"/>
<dbReference type="OMA" id="LWDSEPI"/>
<accession>A0A0J8B1H6</accession>
<dbReference type="GO" id="GO:0032051">
    <property type="term" value="F:clathrin light chain binding"/>
    <property type="evidence" value="ECO:0007669"/>
    <property type="project" value="TreeGrafter"/>
</dbReference>
<evidence type="ECO:0008006" key="3">
    <source>
        <dbReference type="Google" id="ProtNLM"/>
    </source>
</evidence>
<dbReference type="GO" id="GO:0030130">
    <property type="term" value="C:clathrin coat of trans-Golgi network vesicle"/>
    <property type="evidence" value="ECO:0007669"/>
    <property type="project" value="InterPro"/>
</dbReference>
<dbReference type="EMBL" id="KQ099553">
    <property type="protein sequence ID" value="KMS93732.1"/>
    <property type="molecule type" value="Genomic_DNA"/>
</dbReference>
<dbReference type="eggNOG" id="KOG0985">
    <property type="taxonomic scope" value="Eukaryota"/>
</dbReference>
<reference evidence="1 2" key="1">
    <citation type="journal article" date="2014" name="Nature">
        <title>The genome of the recently domesticated crop plant sugar beet (Beta vulgaris).</title>
        <authorList>
            <person name="Dohm J.C."/>
            <person name="Minoche A.E."/>
            <person name="Holtgrawe D."/>
            <person name="Capella-Gutierrez S."/>
            <person name="Zakrzewski F."/>
            <person name="Tafer H."/>
            <person name="Rupp O."/>
            <person name="Sorensen T.R."/>
            <person name="Stracke R."/>
            <person name="Reinhardt R."/>
            <person name="Goesmann A."/>
            <person name="Kraft T."/>
            <person name="Schulz B."/>
            <person name="Stadler P.F."/>
            <person name="Schmidt T."/>
            <person name="Gabaldon T."/>
            <person name="Lehrach H."/>
            <person name="Weisshaar B."/>
            <person name="Himmelbauer H."/>
        </authorList>
    </citation>
    <scope>NUCLEOTIDE SEQUENCE [LARGE SCALE GENOMIC DNA]</scope>
    <source>
        <tissue evidence="1">Taproot</tissue>
    </source>
</reference>
<dbReference type="PANTHER" id="PTHR10292:SF1">
    <property type="entry name" value="CLATHRIN HEAVY CHAIN"/>
    <property type="match status" value="1"/>
</dbReference>
<name>A0A0J8B1H6_BETVV</name>
<evidence type="ECO:0000313" key="1">
    <source>
        <dbReference type="EMBL" id="KMS93732.1"/>
    </source>
</evidence>
<dbReference type="GO" id="GO:0006898">
    <property type="term" value="P:receptor-mediated endocytosis"/>
    <property type="evidence" value="ECO:0007669"/>
    <property type="project" value="TreeGrafter"/>
</dbReference>
<dbReference type="SUPFAM" id="SSF50989">
    <property type="entry name" value="Clathrin heavy-chain terminal domain"/>
    <property type="match status" value="1"/>
</dbReference>
<dbReference type="AlphaFoldDB" id="A0A0J8B1H6"/>
<dbReference type="GO" id="GO:0030132">
    <property type="term" value="C:clathrin coat of coated pit"/>
    <property type="evidence" value="ECO:0007669"/>
    <property type="project" value="InterPro"/>
</dbReference>
<dbReference type="OrthoDB" id="1579135at2759"/>
<dbReference type="GO" id="GO:0006886">
    <property type="term" value="P:intracellular protein transport"/>
    <property type="evidence" value="ECO:0007669"/>
    <property type="project" value="InterPro"/>
</dbReference>
<dbReference type="GO" id="GO:0071439">
    <property type="term" value="C:clathrin complex"/>
    <property type="evidence" value="ECO:0007669"/>
    <property type="project" value="TreeGrafter"/>
</dbReference>
<protein>
    <recommendedName>
        <fullName evidence="3">Clathrin heavy chain linker core motif domain-containing protein</fullName>
    </recommendedName>
</protein>
<dbReference type="Gramene" id="KMS93732">
    <property type="protein sequence ID" value="KMS93732"/>
    <property type="gene ID" value="BVRB_028520"/>
</dbReference>
<sequence>VSVIEEGTGSVAIVDTVTKKVTKLPARVDSAIMNPVSMVVGFRAGNNLQIYNLEMQTRMKVAAMSDNVVFWKWINPNTIAIVTEKTVYHWSMAGDASPVRIFDRAAHDGAVQILNYKASSDEKWLILGGLAAKPTGGVAGALQLHSVERQVSQPTLDAHAGTFATIKLDGRDTPSTLFCFVTNSPQGPKSS</sequence>
<organism evidence="1 2">
    <name type="scientific">Beta vulgaris subsp. vulgaris</name>
    <name type="common">Beet</name>
    <dbReference type="NCBI Taxonomy" id="3555"/>
    <lineage>
        <taxon>Eukaryota</taxon>
        <taxon>Viridiplantae</taxon>
        <taxon>Streptophyta</taxon>
        <taxon>Embryophyta</taxon>
        <taxon>Tracheophyta</taxon>
        <taxon>Spermatophyta</taxon>
        <taxon>Magnoliopsida</taxon>
        <taxon>eudicotyledons</taxon>
        <taxon>Gunneridae</taxon>
        <taxon>Pentapetalae</taxon>
        <taxon>Caryophyllales</taxon>
        <taxon>Chenopodiaceae</taxon>
        <taxon>Betoideae</taxon>
        <taxon>Beta</taxon>
    </lineage>
</organism>
<dbReference type="PANTHER" id="PTHR10292">
    <property type="entry name" value="CLATHRIN HEAVY CHAIN RELATED"/>
    <property type="match status" value="1"/>
</dbReference>
<dbReference type="InterPro" id="IPR016025">
    <property type="entry name" value="Clathrin_H-chain_N"/>
</dbReference>
<gene>
    <name evidence="1" type="ORF">BVRB_028520</name>
</gene>
<keyword evidence="2" id="KW-1185">Reference proteome</keyword>
<evidence type="ECO:0000313" key="2">
    <source>
        <dbReference type="Proteomes" id="UP000035740"/>
    </source>
</evidence>
<feature type="non-terminal residue" evidence="1">
    <location>
        <position position="1"/>
    </location>
</feature>
<dbReference type="Proteomes" id="UP000035740">
    <property type="component" value="Unassembled WGS sequence"/>
</dbReference>